<name>A0A6P8YFZ6_THRPL</name>
<accession>A0A6P8YFZ6</accession>
<dbReference type="Proteomes" id="UP000515158">
    <property type="component" value="Unplaced"/>
</dbReference>
<evidence type="ECO:0000313" key="2">
    <source>
        <dbReference type="RefSeq" id="XP_034235820.1"/>
    </source>
</evidence>
<dbReference type="PANTHER" id="PTHR36693">
    <property type="entry name" value="GH02722P"/>
    <property type="match status" value="1"/>
</dbReference>
<gene>
    <name evidence="2" type="primary">LOC117642093</name>
</gene>
<dbReference type="Pfam" id="PF16065">
    <property type="entry name" value="DUF4807"/>
    <property type="match status" value="1"/>
</dbReference>
<organism evidence="2">
    <name type="scientific">Thrips palmi</name>
    <name type="common">Melon thrips</name>
    <dbReference type="NCBI Taxonomy" id="161013"/>
    <lineage>
        <taxon>Eukaryota</taxon>
        <taxon>Metazoa</taxon>
        <taxon>Ecdysozoa</taxon>
        <taxon>Arthropoda</taxon>
        <taxon>Hexapoda</taxon>
        <taxon>Insecta</taxon>
        <taxon>Pterygota</taxon>
        <taxon>Neoptera</taxon>
        <taxon>Paraneoptera</taxon>
        <taxon>Thysanoptera</taxon>
        <taxon>Terebrantia</taxon>
        <taxon>Thripoidea</taxon>
        <taxon>Thripidae</taxon>
        <taxon>Thrips</taxon>
    </lineage>
</organism>
<reference evidence="2" key="1">
    <citation type="submission" date="2025-08" db="UniProtKB">
        <authorList>
            <consortium name="RefSeq"/>
        </authorList>
    </citation>
    <scope>IDENTIFICATION</scope>
    <source>
        <tissue evidence="2">Total insect</tissue>
    </source>
</reference>
<dbReference type="FunCoup" id="A0A6P8YFZ6">
    <property type="interactions" value="44"/>
</dbReference>
<proteinExistence type="predicted"/>
<protein>
    <submittedName>
        <fullName evidence="2">Uncharacterized protein F58A4.6</fullName>
    </submittedName>
</protein>
<dbReference type="KEGG" id="tpal:117642093"/>
<dbReference type="OrthoDB" id="121932at2759"/>
<dbReference type="RefSeq" id="XP_034235820.1">
    <property type="nucleotide sequence ID" value="XM_034379929.1"/>
</dbReference>
<dbReference type="InterPro" id="IPR032072">
    <property type="entry name" value="DUF4807"/>
</dbReference>
<sequence>MAHMKIVVYSNNCLWEQLIVGYDTIVNKVTEMKRREDFGDGDNDIGGFEIVSHRDLVIQSDGDQVAKKHRTKFSLSLNSLIFSYFVKVLQCSGQFRICVLDYWLNKMKYHIPNCKNLTLKVTLVEPPNQVLDYNWCHRINYMVMERSELDNAMSWLSTLGGAYSALGDHFSHCAEMAGRISIRQFQLALRLGDPSTVARCKLYIALSLIQNYRFKPAQHIIETQYHLAMDSASPDTRLIRMCRGIWSKLRYERSQYLKRTKV</sequence>
<keyword evidence="1" id="KW-1185">Reference proteome</keyword>
<evidence type="ECO:0000313" key="1">
    <source>
        <dbReference type="Proteomes" id="UP000515158"/>
    </source>
</evidence>
<dbReference type="PANTHER" id="PTHR36693:SF1">
    <property type="entry name" value="GH02722P"/>
    <property type="match status" value="1"/>
</dbReference>
<dbReference type="InParanoid" id="A0A6P8YFZ6"/>
<dbReference type="GeneID" id="117642093"/>
<dbReference type="AlphaFoldDB" id="A0A6P8YFZ6"/>